<accession>A0A6A6F208</accession>
<proteinExistence type="predicted"/>
<organism evidence="1 2">
    <name type="scientific">Cercospora zeae-maydis SCOH1-5</name>
    <dbReference type="NCBI Taxonomy" id="717836"/>
    <lineage>
        <taxon>Eukaryota</taxon>
        <taxon>Fungi</taxon>
        <taxon>Dikarya</taxon>
        <taxon>Ascomycota</taxon>
        <taxon>Pezizomycotina</taxon>
        <taxon>Dothideomycetes</taxon>
        <taxon>Dothideomycetidae</taxon>
        <taxon>Mycosphaerellales</taxon>
        <taxon>Mycosphaerellaceae</taxon>
        <taxon>Cercospora</taxon>
    </lineage>
</organism>
<gene>
    <name evidence="1" type="ORF">CERZMDRAFT_102090</name>
</gene>
<evidence type="ECO:0000313" key="2">
    <source>
        <dbReference type="Proteomes" id="UP000799539"/>
    </source>
</evidence>
<reference evidence="1" key="1">
    <citation type="journal article" date="2020" name="Stud. Mycol.">
        <title>101 Dothideomycetes genomes: a test case for predicting lifestyles and emergence of pathogens.</title>
        <authorList>
            <person name="Haridas S."/>
            <person name="Albert R."/>
            <person name="Binder M."/>
            <person name="Bloem J."/>
            <person name="Labutti K."/>
            <person name="Salamov A."/>
            <person name="Andreopoulos B."/>
            <person name="Baker S."/>
            <person name="Barry K."/>
            <person name="Bills G."/>
            <person name="Bluhm B."/>
            <person name="Cannon C."/>
            <person name="Castanera R."/>
            <person name="Culley D."/>
            <person name="Daum C."/>
            <person name="Ezra D."/>
            <person name="Gonzalez J."/>
            <person name="Henrissat B."/>
            <person name="Kuo A."/>
            <person name="Liang C."/>
            <person name="Lipzen A."/>
            <person name="Lutzoni F."/>
            <person name="Magnuson J."/>
            <person name="Mondo S."/>
            <person name="Nolan M."/>
            <person name="Ohm R."/>
            <person name="Pangilinan J."/>
            <person name="Park H.-J."/>
            <person name="Ramirez L."/>
            <person name="Alfaro M."/>
            <person name="Sun H."/>
            <person name="Tritt A."/>
            <person name="Yoshinaga Y."/>
            <person name="Zwiers L.-H."/>
            <person name="Turgeon B."/>
            <person name="Goodwin S."/>
            <person name="Spatafora J."/>
            <person name="Crous P."/>
            <person name="Grigoriev I."/>
        </authorList>
    </citation>
    <scope>NUCLEOTIDE SEQUENCE</scope>
    <source>
        <strain evidence="1">SCOH1-5</strain>
    </source>
</reference>
<dbReference type="Proteomes" id="UP000799539">
    <property type="component" value="Unassembled WGS sequence"/>
</dbReference>
<protein>
    <submittedName>
        <fullName evidence="1">Uncharacterized protein</fullName>
    </submittedName>
</protein>
<dbReference type="EMBL" id="ML992700">
    <property type="protein sequence ID" value="KAF2207822.1"/>
    <property type="molecule type" value="Genomic_DNA"/>
</dbReference>
<keyword evidence="2" id="KW-1185">Reference proteome</keyword>
<name>A0A6A6F208_9PEZI</name>
<evidence type="ECO:0000313" key="1">
    <source>
        <dbReference type="EMBL" id="KAF2207822.1"/>
    </source>
</evidence>
<sequence length="126" mass="14306">MEDGLAWATEIDPELVTDAAINAIDDSSSKMMTKTPYEHFNATMTLVTGLHRQHPRPELTKKVDEETLKSTRIKWTRHQQWPHRVALSEQALRERFFYLSREEQLDAGLCVHQPPEPGVGPSNAAA</sequence>
<dbReference type="AlphaFoldDB" id="A0A6A6F208"/>